<evidence type="ECO:0000256" key="7">
    <source>
        <dbReference type="ARBA" id="ARBA00022801"/>
    </source>
</evidence>
<feature type="domain" description="Peptidase S26" evidence="12">
    <location>
        <begin position="205"/>
        <end position="248"/>
    </location>
</feature>
<proteinExistence type="inferred from homology"/>
<name>A0A8T0N8U5_PANVG</name>
<evidence type="ECO:0000256" key="1">
    <source>
        <dbReference type="ARBA" id="ARBA00004434"/>
    </source>
</evidence>
<dbReference type="InterPro" id="IPR019533">
    <property type="entry name" value="Peptidase_S26"/>
</dbReference>
<keyword evidence="9" id="KW-0496">Mitochondrion</keyword>
<dbReference type="PANTHER" id="PTHR46041:SF2">
    <property type="entry name" value="MITOCHONDRIAL INNER MEMBRANE PROTEASE SUBUNIT 2"/>
    <property type="match status" value="1"/>
</dbReference>
<sequence length="268" mass="29451">RSDASPFFYRLGRAPSSPTEQAPQPKPGPCARAAAADDDNISSFFLGASSVASSIYPVVYKGAGASPNLQSLVCSSPRLICGNPSVRLYHHRLICRNPSVRLYHHFFLVVGHLDMGTYSHLWSISKRNVMAVLLGITISDRFVTFVSVTGESMHPTFTAANNVLQGDFVLAERRCLEKYEFSHGDVVLFKLIALPGEWVQLPGSLKVTEIPDGHCWVEGDNAARSWDSRAFGPIPLGLVEGRVTHIIWPPSKISQVERKMPEGRILPV</sequence>
<keyword evidence="7" id="KW-0378">Hydrolase</keyword>
<dbReference type="SUPFAM" id="SSF51306">
    <property type="entry name" value="LexA/Signal peptidase"/>
    <property type="match status" value="1"/>
</dbReference>
<evidence type="ECO:0000313" key="14">
    <source>
        <dbReference type="Proteomes" id="UP000823388"/>
    </source>
</evidence>
<feature type="region of interest" description="Disordered" evidence="11">
    <location>
        <begin position="1"/>
        <end position="32"/>
    </location>
</feature>
<evidence type="ECO:0000256" key="9">
    <source>
        <dbReference type="ARBA" id="ARBA00023128"/>
    </source>
</evidence>
<dbReference type="InterPro" id="IPR037730">
    <property type="entry name" value="IMP2"/>
</dbReference>
<dbReference type="InterPro" id="IPR000223">
    <property type="entry name" value="Pept_S26A_signal_pept_1"/>
</dbReference>
<evidence type="ECO:0000256" key="6">
    <source>
        <dbReference type="ARBA" id="ARBA00022792"/>
    </source>
</evidence>
<gene>
    <name evidence="13" type="ORF">PVAP13_9NG748500</name>
</gene>
<evidence type="ECO:0000256" key="11">
    <source>
        <dbReference type="SAM" id="MobiDB-lite"/>
    </source>
</evidence>
<keyword evidence="8" id="KW-1133">Transmembrane helix</keyword>
<dbReference type="Proteomes" id="UP000823388">
    <property type="component" value="Chromosome 9N"/>
</dbReference>
<dbReference type="PRINTS" id="PR00727">
    <property type="entry name" value="LEADERPTASE"/>
</dbReference>
<dbReference type="GO" id="GO:0004252">
    <property type="term" value="F:serine-type endopeptidase activity"/>
    <property type="evidence" value="ECO:0007669"/>
    <property type="project" value="InterPro"/>
</dbReference>
<dbReference type="PANTHER" id="PTHR46041">
    <property type="entry name" value="MITOCHONDRIAL INNER MEMBRANE PROTEASE SUBUNIT 2"/>
    <property type="match status" value="1"/>
</dbReference>
<reference evidence="13" key="1">
    <citation type="submission" date="2020-05" db="EMBL/GenBank/DDBJ databases">
        <title>WGS assembly of Panicum virgatum.</title>
        <authorList>
            <person name="Lovell J.T."/>
            <person name="Jenkins J."/>
            <person name="Shu S."/>
            <person name="Juenger T.E."/>
            <person name="Schmutz J."/>
        </authorList>
    </citation>
    <scope>NUCLEOTIDE SEQUENCE</scope>
    <source>
        <strain evidence="13">AP13</strain>
    </source>
</reference>
<organism evidence="13 14">
    <name type="scientific">Panicum virgatum</name>
    <name type="common">Blackwell switchgrass</name>
    <dbReference type="NCBI Taxonomy" id="38727"/>
    <lineage>
        <taxon>Eukaryota</taxon>
        <taxon>Viridiplantae</taxon>
        <taxon>Streptophyta</taxon>
        <taxon>Embryophyta</taxon>
        <taxon>Tracheophyta</taxon>
        <taxon>Spermatophyta</taxon>
        <taxon>Magnoliopsida</taxon>
        <taxon>Liliopsida</taxon>
        <taxon>Poales</taxon>
        <taxon>Poaceae</taxon>
        <taxon>PACMAD clade</taxon>
        <taxon>Panicoideae</taxon>
        <taxon>Panicodae</taxon>
        <taxon>Paniceae</taxon>
        <taxon>Panicinae</taxon>
        <taxon>Panicum</taxon>
        <taxon>Panicum sect. Hiantes</taxon>
    </lineage>
</organism>
<dbReference type="GO" id="GO:0042720">
    <property type="term" value="C:mitochondrial inner membrane peptidase complex"/>
    <property type="evidence" value="ECO:0007669"/>
    <property type="project" value="InterPro"/>
</dbReference>
<keyword evidence="4" id="KW-0645">Protease</keyword>
<keyword evidence="14" id="KW-1185">Reference proteome</keyword>
<keyword evidence="5" id="KW-0812">Transmembrane</keyword>
<comment type="caution">
    <text evidence="13">The sequence shown here is derived from an EMBL/GenBank/DDBJ whole genome shotgun (WGS) entry which is preliminary data.</text>
</comment>
<dbReference type="InterPro" id="IPR036286">
    <property type="entry name" value="LexA/Signal_pep-like_sf"/>
</dbReference>
<keyword evidence="10" id="KW-0472">Membrane</keyword>
<protein>
    <recommendedName>
        <fullName evidence="3">Mitochondrial inner membrane protease subunit 2</fullName>
    </recommendedName>
</protein>
<evidence type="ECO:0000256" key="4">
    <source>
        <dbReference type="ARBA" id="ARBA00022670"/>
    </source>
</evidence>
<dbReference type="EMBL" id="CM029054">
    <property type="protein sequence ID" value="KAG2543464.1"/>
    <property type="molecule type" value="Genomic_DNA"/>
</dbReference>
<evidence type="ECO:0000259" key="12">
    <source>
        <dbReference type="Pfam" id="PF10502"/>
    </source>
</evidence>
<evidence type="ECO:0000256" key="2">
    <source>
        <dbReference type="ARBA" id="ARBA00007066"/>
    </source>
</evidence>
<dbReference type="CDD" id="cd06530">
    <property type="entry name" value="S26_SPase_I"/>
    <property type="match status" value="1"/>
</dbReference>
<comment type="similarity">
    <text evidence="2">Belongs to the peptidase S26 family. IMP2 subfamily.</text>
</comment>
<dbReference type="GO" id="GO:0006627">
    <property type="term" value="P:protein processing involved in protein targeting to mitochondrion"/>
    <property type="evidence" value="ECO:0007669"/>
    <property type="project" value="InterPro"/>
</dbReference>
<comment type="subcellular location">
    <subcellularLocation>
        <location evidence="1">Mitochondrion inner membrane</location>
        <topology evidence="1">Single-pass membrane protein</topology>
    </subcellularLocation>
</comment>
<dbReference type="Pfam" id="PF10502">
    <property type="entry name" value="Peptidase_S26"/>
    <property type="match status" value="1"/>
</dbReference>
<evidence type="ECO:0000256" key="5">
    <source>
        <dbReference type="ARBA" id="ARBA00022692"/>
    </source>
</evidence>
<accession>A0A8T0N8U5</accession>
<dbReference type="GO" id="GO:0006465">
    <property type="term" value="P:signal peptide processing"/>
    <property type="evidence" value="ECO:0007669"/>
    <property type="project" value="InterPro"/>
</dbReference>
<evidence type="ECO:0000256" key="10">
    <source>
        <dbReference type="ARBA" id="ARBA00023136"/>
    </source>
</evidence>
<feature type="non-terminal residue" evidence="13">
    <location>
        <position position="1"/>
    </location>
</feature>
<evidence type="ECO:0000256" key="3">
    <source>
        <dbReference type="ARBA" id="ARBA00013650"/>
    </source>
</evidence>
<evidence type="ECO:0000256" key="8">
    <source>
        <dbReference type="ARBA" id="ARBA00022989"/>
    </source>
</evidence>
<dbReference type="AlphaFoldDB" id="A0A8T0N8U5"/>
<dbReference type="Gene3D" id="2.10.109.10">
    <property type="entry name" value="Umud Fragment, subunit A"/>
    <property type="match status" value="1"/>
</dbReference>
<evidence type="ECO:0000313" key="13">
    <source>
        <dbReference type="EMBL" id="KAG2543464.1"/>
    </source>
</evidence>
<keyword evidence="6" id="KW-0999">Mitochondrion inner membrane</keyword>